<feature type="region of interest" description="Disordered" evidence="2">
    <location>
        <begin position="253"/>
        <end position="274"/>
    </location>
</feature>
<sequence>MFVVSAAVGLAELHLSMISMSMCSPSLTGPFRGFWESKDCDEVYLNHHWPPISRAIDLILQSSLETPVRISFEETYSAVYKLVCDGYGSVLQNDLIHKKIETYSDWLAEPLQLLKEENVKEYIERFNETLLTFIQKARSILAVFAYLDRIILEHNLAKVLYKTFTDRLLCKHMSIVLGYLSEAEKKPFTVEPSTFANIIKSLYLINPDFAELNPDMFSKFIPGYGHTGAHQLHQLSVEAKEMYSSLENCSDMRMTSSGKRSLDTMEESADMDNT</sequence>
<accession>A0A7J7JI77</accession>
<feature type="domain" description="Cullin N-terminal" evidence="3">
    <location>
        <begin position="49"/>
        <end position="204"/>
    </location>
</feature>
<dbReference type="Gene3D" id="1.20.1310.10">
    <property type="entry name" value="Cullin Repeats"/>
    <property type="match status" value="1"/>
</dbReference>
<reference evidence="4" key="1">
    <citation type="submission" date="2020-06" db="EMBL/GenBank/DDBJ databases">
        <title>Draft genome of Bugula neritina, a colonial animal packing powerful symbionts and potential medicines.</title>
        <authorList>
            <person name="Rayko M."/>
        </authorList>
    </citation>
    <scope>NUCLEOTIDE SEQUENCE [LARGE SCALE GENOMIC DNA]</scope>
    <source>
        <strain evidence="4">Kwan_BN1</strain>
    </source>
</reference>
<dbReference type="OrthoDB" id="8172509at2759"/>
<protein>
    <submittedName>
        <fullName evidence="4">CACUL1</fullName>
    </submittedName>
</protein>
<comment type="similarity">
    <text evidence="1">Belongs to the cullin family.</text>
</comment>
<dbReference type="InterPro" id="IPR001373">
    <property type="entry name" value="Cullin_N"/>
</dbReference>
<evidence type="ECO:0000256" key="1">
    <source>
        <dbReference type="ARBA" id="ARBA00006019"/>
    </source>
</evidence>
<dbReference type="GO" id="GO:0006511">
    <property type="term" value="P:ubiquitin-dependent protein catabolic process"/>
    <property type="evidence" value="ECO:0007669"/>
    <property type="project" value="InterPro"/>
</dbReference>
<evidence type="ECO:0000256" key="2">
    <source>
        <dbReference type="SAM" id="MobiDB-lite"/>
    </source>
</evidence>
<feature type="compositionally biased region" description="Acidic residues" evidence="2">
    <location>
        <begin position="264"/>
        <end position="274"/>
    </location>
</feature>
<dbReference type="Proteomes" id="UP000593567">
    <property type="component" value="Unassembled WGS sequence"/>
</dbReference>
<dbReference type="AlphaFoldDB" id="A0A7J7JI77"/>
<dbReference type="PANTHER" id="PTHR46636:SF1">
    <property type="entry name" value="CDK2-ASSOCIATED AND CULLIN DOMAIN-CONTAINING PROTEIN 1"/>
    <property type="match status" value="1"/>
</dbReference>
<dbReference type="GO" id="GO:0019901">
    <property type="term" value="F:protein kinase binding"/>
    <property type="evidence" value="ECO:0007669"/>
    <property type="project" value="TreeGrafter"/>
</dbReference>
<evidence type="ECO:0000259" key="3">
    <source>
        <dbReference type="Pfam" id="PF00888"/>
    </source>
</evidence>
<comment type="caution">
    <text evidence="4">The sequence shown here is derived from an EMBL/GenBank/DDBJ whole genome shotgun (WGS) entry which is preliminary data.</text>
</comment>
<dbReference type="GO" id="GO:0000082">
    <property type="term" value="P:G1/S transition of mitotic cell cycle"/>
    <property type="evidence" value="ECO:0007669"/>
    <property type="project" value="TreeGrafter"/>
</dbReference>
<organism evidence="4 5">
    <name type="scientific">Bugula neritina</name>
    <name type="common">Brown bryozoan</name>
    <name type="synonym">Sertularia neritina</name>
    <dbReference type="NCBI Taxonomy" id="10212"/>
    <lineage>
        <taxon>Eukaryota</taxon>
        <taxon>Metazoa</taxon>
        <taxon>Spiralia</taxon>
        <taxon>Lophotrochozoa</taxon>
        <taxon>Bryozoa</taxon>
        <taxon>Gymnolaemata</taxon>
        <taxon>Cheilostomatida</taxon>
        <taxon>Flustrina</taxon>
        <taxon>Buguloidea</taxon>
        <taxon>Bugulidae</taxon>
        <taxon>Bugula</taxon>
    </lineage>
</organism>
<keyword evidence="5" id="KW-1185">Reference proteome</keyword>
<dbReference type="Pfam" id="PF00888">
    <property type="entry name" value="Cullin"/>
    <property type="match status" value="1"/>
</dbReference>
<dbReference type="InterPro" id="IPR016159">
    <property type="entry name" value="Cullin_repeat-like_dom_sf"/>
</dbReference>
<gene>
    <name evidence="4" type="ORF">EB796_016376</name>
</gene>
<proteinExistence type="inferred from homology"/>
<name>A0A7J7JI77_BUGNE</name>
<dbReference type="SUPFAM" id="SSF74788">
    <property type="entry name" value="Cullin repeat-like"/>
    <property type="match status" value="1"/>
</dbReference>
<dbReference type="PANTHER" id="PTHR46636">
    <property type="entry name" value="CDK2-ASSOCIATED AND CULLIN DOMAIN-CONTAINING PROTEIN 1"/>
    <property type="match status" value="1"/>
</dbReference>
<evidence type="ECO:0000313" key="4">
    <source>
        <dbReference type="EMBL" id="KAF6025321.1"/>
    </source>
</evidence>
<dbReference type="EMBL" id="VXIV02002474">
    <property type="protein sequence ID" value="KAF6025321.1"/>
    <property type="molecule type" value="Genomic_DNA"/>
</dbReference>
<evidence type="ECO:0000313" key="5">
    <source>
        <dbReference type="Proteomes" id="UP000593567"/>
    </source>
</evidence>
<dbReference type="GO" id="GO:0031625">
    <property type="term" value="F:ubiquitin protein ligase binding"/>
    <property type="evidence" value="ECO:0007669"/>
    <property type="project" value="InterPro"/>
</dbReference>
<dbReference type="InterPro" id="IPR042652">
    <property type="entry name" value="CACUL1"/>
</dbReference>